<gene>
    <name evidence="3" type="ORF">SAMN04488589_2343</name>
</gene>
<feature type="domain" description="HVO-A0261-like N-terminal" evidence="2">
    <location>
        <begin position="7"/>
        <end position="86"/>
    </location>
</feature>
<dbReference type="InterPro" id="IPR016490">
    <property type="entry name" value="Tscrpt_reg_HTH_AF0396-typ3"/>
</dbReference>
<sequence length="262" mass="30701">MKKKQLIDVIFASEKRKYVLLMLKDGPQEMKKLLEELDTNRPALLPQIRILEDHSLVYQSGDSYGLTTIGKIVVDEMKPFLDTIEALNKHSNYLSSHNTESIPDYLFERISEIRTCKIIEPSLVNTYEINKDFFEKAKTSKSLRFVFTFLHPTFPEILANYLLMDIDISIILTQDLYDKIKNELSDQFKKALNCDRTKFYVYRKDIKISSLSLSDECFVLRLLFANNEFSSKQIYCCHPEAYKWSRDLFDHFMSDAVRITGL</sequence>
<keyword evidence="4" id="KW-1185">Reference proteome</keyword>
<dbReference type="Pfam" id="PF25213">
    <property type="entry name" value="HVO_A0261_N"/>
    <property type="match status" value="1"/>
</dbReference>
<evidence type="ECO:0000313" key="3">
    <source>
        <dbReference type="EMBL" id="SDG16987.1"/>
    </source>
</evidence>
<evidence type="ECO:0000313" key="4">
    <source>
        <dbReference type="Proteomes" id="UP000199259"/>
    </source>
</evidence>
<dbReference type="InterPro" id="IPR013561">
    <property type="entry name" value="FilR1_middle_dom"/>
</dbReference>
<dbReference type="PIRSF" id="PIRSF006692">
    <property type="entry name" value="TF_HTH_AF0396_prd"/>
    <property type="match status" value="1"/>
</dbReference>
<dbReference type="AlphaFoldDB" id="A0A7Z7AYP2"/>
<dbReference type="Gene3D" id="1.10.10.10">
    <property type="entry name" value="Winged helix-like DNA-binding domain superfamily/Winged helix DNA-binding domain"/>
    <property type="match status" value="1"/>
</dbReference>
<evidence type="ECO:0000259" key="1">
    <source>
        <dbReference type="Pfam" id="PF08350"/>
    </source>
</evidence>
<accession>A0A7Z7AYP2</accession>
<name>A0A7Z7AYP2_9EURY</name>
<dbReference type="Pfam" id="PF08350">
    <property type="entry name" value="FilR1_middle"/>
    <property type="match status" value="1"/>
</dbReference>
<evidence type="ECO:0000259" key="2">
    <source>
        <dbReference type="Pfam" id="PF25213"/>
    </source>
</evidence>
<dbReference type="Proteomes" id="UP000199259">
    <property type="component" value="Unassembled WGS sequence"/>
</dbReference>
<protein>
    <submittedName>
        <fullName evidence="3">Predicted transcriptional regulator, contains HTH domain</fullName>
    </submittedName>
</protein>
<feature type="domain" description="Methanogenesis regulatory protein FilR1 middle" evidence="1">
    <location>
        <begin position="127"/>
        <end position="254"/>
    </location>
</feature>
<reference evidence="3 4" key="1">
    <citation type="submission" date="2016-10" db="EMBL/GenBank/DDBJ databases">
        <authorList>
            <person name="Varghese N."/>
            <person name="Submissions S."/>
        </authorList>
    </citation>
    <scope>NUCLEOTIDE SEQUENCE [LARGE SCALE GENOMIC DNA]</scope>
    <source>
        <strain evidence="3 4">PL 12/M</strain>
    </source>
</reference>
<proteinExistence type="predicted"/>
<dbReference type="EMBL" id="FNCA01000008">
    <property type="protein sequence ID" value="SDG16987.1"/>
    <property type="molecule type" value="Genomic_DNA"/>
</dbReference>
<comment type="caution">
    <text evidence="3">The sequence shown here is derived from an EMBL/GenBank/DDBJ whole genome shotgun (WGS) entry which is preliminary data.</text>
</comment>
<dbReference type="RefSeq" id="WP_238380820.1">
    <property type="nucleotide sequence ID" value="NZ_FNCA01000008.1"/>
</dbReference>
<dbReference type="InterPro" id="IPR057527">
    <property type="entry name" value="HVO_A0261-like_N"/>
</dbReference>
<dbReference type="SUPFAM" id="SSF46785">
    <property type="entry name" value="Winged helix' DNA-binding domain"/>
    <property type="match status" value="1"/>
</dbReference>
<dbReference type="InterPro" id="IPR036390">
    <property type="entry name" value="WH_DNA-bd_sf"/>
</dbReference>
<organism evidence="3 4">
    <name type="scientific">Methanolobus vulcani</name>
    <dbReference type="NCBI Taxonomy" id="38026"/>
    <lineage>
        <taxon>Archaea</taxon>
        <taxon>Methanobacteriati</taxon>
        <taxon>Methanobacteriota</taxon>
        <taxon>Stenosarchaea group</taxon>
        <taxon>Methanomicrobia</taxon>
        <taxon>Methanosarcinales</taxon>
        <taxon>Methanosarcinaceae</taxon>
        <taxon>Methanolobus</taxon>
    </lineage>
</organism>
<dbReference type="InterPro" id="IPR036388">
    <property type="entry name" value="WH-like_DNA-bd_sf"/>
</dbReference>